<keyword evidence="2" id="KW-0072">Autophagy</keyword>
<dbReference type="CTD" id="20212349"/>
<evidence type="ECO:0000256" key="3">
    <source>
        <dbReference type="SAM" id="MobiDB-lite"/>
    </source>
</evidence>
<dbReference type="eggNOG" id="KOG3622">
    <property type="taxonomic scope" value="Eukaryota"/>
</dbReference>
<dbReference type="GO" id="GO:0005737">
    <property type="term" value="C:cytoplasm"/>
    <property type="evidence" value="ECO:0000318"/>
    <property type="project" value="GO_Central"/>
</dbReference>
<reference evidence="7" key="3">
    <citation type="submission" date="2015-06" db="UniProtKB">
        <authorList>
            <consortium name="EnsemblMetazoa"/>
        </authorList>
    </citation>
    <scope>IDENTIFICATION</scope>
</reference>
<accession>T1FU53</accession>
<evidence type="ECO:0000259" key="4">
    <source>
        <dbReference type="Pfam" id="PF26103"/>
    </source>
</evidence>
<dbReference type="Pfam" id="PF26573">
    <property type="entry name" value="TPR_Epg5_2"/>
    <property type="match status" value="1"/>
</dbReference>
<dbReference type="InParanoid" id="T1FU53"/>
<feature type="domain" description="Epg5-like central TPR repeats" evidence="4">
    <location>
        <begin position="597"/>
        <end position="1028"/>
    </location>
</feature>
<dbReference type="Proteomes" id="UP000015101">
    <property type="component" value="Unassembled WGS sequence"/>
</dbReference>
<evidence type="ECO:0000313" key="6">
    <source>
        <dbReference type="EMBL" id="ESO00219.1"/>
    </source>
</evidence>
<dbReference type="InterPro" id="IPR058750">
    <property type="entry name" value="TPR_Epg5"/>
</dbReference>
<reference evidence="6 8" key="2">
    <citation type="journal article" date="2013" name="Nature">
        <title>Insights into bilaterian evolution from three spiralian genomes.</title>
        <authorList>
            <person name="Simakov O."/>
            <person name="Marletaz F."/>
            <person name="Cho S.J."/>
            <person name="Edsinger-Gonzales E."/>
            <person name="Havlak P."/>
            <person name="Hellsten U."/>
            <person name="Kuo D.H."/>
            <person name="Larsson T."/>
            <person name="Lv J."/>
            <person name="Arendt D."/>
            <person name="Savage R."/>
            <person name="Osoegawa K."/>
            <person name="de Jong P."/>
            <person name="Grimwood J."/>
            <person name="Chapman J.A."/>
            <person name="Shapiro H."/>
            <person name="Aerts A."/>
            <person name="Otillar R.P."/>
            <person name="Terry A.Y."/>
            <person name="Boore J.L."/>
            <person name="Grigoriev I.V."/>
            <person name="Lindberg D.R."/>
            <person name="Seaver E.C."/>
            <person name="Weisblat D.A."/>
            <person name="Putnam N.H."/>
            <person name="Rokhsar D.S."/>
        </authorList>
    </citation>
    <scope>NUCLEOTIDE SEQUENCE</scope>
</reference>
<dbReference type="GO" id="GO:0097352">
    <property type="term" value="P:autophagosome maturation"/>
    <property type="evidence" value="ECO:0000318"/>
    <property type="project" value="GO_Central"/>
</dbReference>
<evidence type="ECO:0000256" key="1">
    <source>
        <dbReference type="ARBA" id="ARBA00010948"/>
    </source>
</evidence>
<dbReference type="GeneID" id="20212349"/>
<evidence type="ECO:0000256" key="2">
    <source>
        <dbReference type="ARBA" id="ARBA00023006"/>
    </source>
</evidence>
<dbReference type="KEGG" id="hro:HELRODRAFT_192632"/>
<evidence type="ECO:0000313" key="8">
    <source>
        <dbReference type="Proteomes" id="UP000015101"/>
    </source>
</evidence>
<evidence type="ECO:0000313" key="7">
    <source>
        <dbReference type="EnsemblMetazoa" id="HelroP192632"/>
    </source>
</evidence>
<dbReference type="PANTHER" id="PTHR31139">
    <property type="entry name" value="ECTOPIC P GRANULES PROTEIN 5 HOMOLOG"/>
    <property type="match status" value="1"/>
</dbReference>
<dbReference type="EMBL" id="KB096983">
    <property type="protein sequence ID" value="ESO00219.1"/>
    <property type="molecule type" value="Genomic_DNA"/>
</dbReference>
<feature type="domain" description="Epg5-like TPR" evidence="5">
    <location>
        <begin position="92"/>
        <end position="246"/>
    </location>
</feature>
<sequence length="1255" mass="143618">MIRAVFHHTRSLCGVDRYFDSFVKTPLDATLPTISMTTSTILSGISSFFFGPRSQTNFISDSPAANQFCYFRFAVMKSEARKFEEESGLEINKELMKNPSLDIQVVFQLACKKLGVLPSPLLHYHHLSIYRQAAFILDIPQHHFLFPLLWNDFLTSYMHRLPNKDGIGHRYFTLPEDISLLKKLKKCSSDVQLNLSGKADEKPLLAMYRAITLWLDEPRLHDRSLSFSSLPSQYQPNVLNAIINKHNVPFTFLNSLLDFYSDLCKPDEQPFWEMTAGRFVQTCQVSKEGDIYADEEGSRKREAGADGRLHPKTENESCAFIKLGPPSTDKTFNYIGGLEAWIAFVGNAGMSDVISTQIKRWFLDSIEGKVSSNVKHLNNLRTSMAIKSSSERLNAHLLQNVSSKPQPAPLPLLLYPHSHNFREEFILDHQSSFVRRSSLNKRLNDEIVRLLRVLHLNVSTESVVTLRCKSYVSPLHRCKGPAVLTLRHQQKCVDEIVSRNLTEQENKLMRLTTESSTPPHQSVFLSFSRLENIIDALVKCQGLMSHEMRSKHEYAQVATFLFYKILSNMTESNNNCPITTESFSSYVDILGKAFIVNNPSQPSVLLLAIQHNPNFNSMLTPFFNPQSNLNDFVQLYAQVLQMLPSKASGASSGGDDDDDSDEYVSILLGNNVGNDSRIILPEDVVLCLLTKFDITSWLMHARTTYADHVELLNHIINALMITKHSTRMQVVFKQHLLVLCKHRPPGHLVFHLIDALLKVGIYFIGREIITVSLLGTESGRLNADVWEIMLNVIGCTWTNAFDDEQNFSFSFDENVINLFGEEEVLKIIQIMGCYFHGRLQHKSNNSSKRSSKWFNIRYRKYVKQFGKVLFCVSLLIIQHTYNSTMRSSSYDPITNISTSVDMLFDKIQYIYDPWISWKNNLKQCWLENCNLLTTNMHLVSTMMLSWVKSLEAVQTYFGGKIHQPCQLLNRLWHFYVVQSDVQAMPNFLSDVLHNHLYLLPWRFYLPTATDYSKPCFEMVGHVFTSVNWLEAVDRLRRPNNYNERFSAGSDDRNNDEYENDCVVHRLIFVLLVRMAAEETIIKNSQLSSLILSKNLFDWKQKLDSSTFQQAAQSYVDRCNYINKIFSLDLTDCHTCVLSLLKEAACFNCREIAPTAEMLADEQYHLYPTLSSNRSKEEADVNDKRVSYVRFVVQLIIKSSDASNLEHNGIILNNLLSEVEFVVKKCSVSAAPMCLECWSLLNSCNSIAAEHFLTVM</sequence>
<name>T1FU53_HELRO</name>
<dbReference type="InterPro" id="IPR051436">
    <property type="entry name" value="Autophagy-related_EPG5"/>
</dbReference>
<proteinExistence type="inferred from homology"/>
<dbReference type="InterPro" id="IPR059030">
    <property type="entry name" value="TPR_Epg5_mid"/>
</dbReference>
<keyword evidence="8" id="KW-1185">Reference proteome</keyword>
<dbReference type="PANTHER" id="PTHR31139:SF4">
    <property type="entry name" value="ECTOPIC P GRANULES PROTEIN 5 HOMOLOG"/>
    <property type="match status" value="1"/>
</dbReference>
<protein>
    <recommendedName>
        <fullName evidence="9">Ectopic P granules protein 5 homolog</fullName>
    </recommendedName>
</protein>
<dbReference type="EnsemblMetazoa" id="HelroT192632">
    <property type="protein sequence ID" value="HelroP192632"/>
    <property type="gene ID" value="HelroG192632"/>
</dbReference>
<comment type="similarity">
    <text evidence="1">Belongs to the EPG5 family.</text>
</comment>
<dbReference type="RefSeq" id="XP_009021653.1">
    <property type="nucleotide sequence ID" value="XM_009023405.1"/>
</dbReference>
<dbReference type="Pfam" id="PF26103">
    <property type="entry name" value="TPR_Epg5"/>
    <property type="match status" value="1"/>
</dbReference>
<organism evidence="7 8">
    <name type="scientific">Helobdella robusta</name>
    <name type="common">Californian leech</name>
    <dbReference type="NCBI Taxonomy" id="6412"/>
    <lineage>
        <taxon>Eukaryota</taxon>
        <taxon>Metazoa</taxon>
        <taxon>Spiralia</taxon>
        <taxon>Lophotrochozoa</taxon>
        <taxon>Annelida</taxon>
        <taxon>Clitellata</taxon>
        <taxon>Hirudinea</taxon>
        <taxon>Rhynchobdellida</taxon>
        <taxon>Glossiphoniidae</taxon>
        <taxon>Helobdella</taxon>
    </lineage>
</organism>
<gene>
    <name evidence="7" type="primary">20212349</name>
    <name evidence="6" type="ORF">HELRODRAFT_192632</name>
</gene>
<feature type="compositionally biased region" description="Basic and acidic residues" evidence="3">
    <location>
        <begin position="296"/>
        <end position="311"/>
    </location>
</feature>
<dbReference type="AlphaFoldDB" id="T1FU53"/>
<evidence type="ECO:0000259" key="5">
    <source>
        <dbReference type="Pfam" id="PF26573"/>
    </source>
</evidence>
<dbReference type="EMBL" id="AMQM01005531">
    <property type="status" value="NOT_ANNOTATED_CDS"/>
    <property type="molecule type" value="Genomic_DNA"/>
</dbReference>
<dbReference type="OrthoDB" id="75419at2759"/>
<feature type="region of interest" description="Disordered" evidence="3">
    <location>
        <begin position="291"/>
        <end position="311"/>
    </location>
</feature>
<dbReference type="HOGENOM" id="CLU_265403_0_0_1"/>
<reference evidence="8" key="1">
    <citation type="submission" date="2012-12" db="EMBL/GenBank/DDBJ databases">
        <authorList>
            <person name="Hellsten U."/>
            <person name="Grimwood J."/>
            <person name="Chapman J.A."/>
            <person name="Shapiro H."/>
            <person name="Aerts A."/>
            <person name="Otillar R.P."/>
            <person name="Terry A.Y."/>
            <person name="Boore J.L."/>
            <person name="Simakov O."/>
            <person name="Marletaz F."/>
            <person name="Cho S.-J."/>
            <person name="Edsinger-Gonzales E."/>
            <person name="Havlak P."/>
            <person name="Kuo D.-H."/>
            <person name="Larsson T."/>
            <person name="Lv J."/>
            <person name="Arendt D."/>
            <person name="Savage R."/>
            <person name="Osoegawa K."/>
            <person name="de Jong P."/>
            <person name="Lindberg D.R."/>
            <person name="Seaver E.C."/>
            <person name="Weisblat D.A."/>
            <person name="Putnam N.H."/>
            <person name="Grigoriev I.V."/>
            <person name="Rokhsar D.S."/>
        </authorList>
    </citation>
    <scope>NUCLEOTIDE SEQUENCE</scope>
</reference>
<evidence type="ECO:0008006" key="9">
    <source>
        <dbReference type="Google" id="ProtNLM"/>
    </source>
</evidence>